<dbReference type="EMBL" id="CAEKKB010000004">
    <property type="protein sequence ID" value="CAB4307489.1"/>
    <property type="molecule type" value="Genomic_DNA"/>
</dbReference>
<dbReference type="InterPro" id="IPR023213">
    <property type="entry name" value="CAT-like_dom_sf"/>
</dbReference>
<keyword evidence="5" id="KW-1185">Reference proteome</keyword>
<evidence type="ECO:0000256" key="3">
    <source>
        <dbReference type="ARBA" id="ARBA00023315"/>
    </source>
</evidence>
<sequence>MNVEVEIISKEIIKPSSPTPKHLRRHQFSFLDQINPPIYTSLVLFYEFNGKIPPTITEISKHLKKSLSEILTLFYPLAGRLRVENHFVDCNDKGIPYLEGLVKPNCQLCDFLNDPVPDDLQKFVPFEPHDHNEFPLGVQLNMFECGGFAIGLSVSHKLADGLSMLMLTKTWAAISRGEYDNLEAKIEHPEFVSATLFPPKEMTRYYSHAGITKNKVTKRFVFDASAIEDLRVKYTGLENNEKRPSRVETLSAFIWRRFVEATKGDPDQNIDDKNKLHMVIQTVNLRPRIDPPLPQNSFGNICHFFMISSSGDDDYDDEDEESCHGMVRRVREEISKIDKDYVKRLQQGDEHFKFMNRLSQSSIRSGGKVVTSYFSSLCRFPLYDMDFGWGRPAWVGIQPLPLNNLIVFVDTKETGGIEAYVTLADQHVMAKFESDFFLQRRVHKGQFDTAVSSLACQPAQFNQVVKFHSQDQSSVIRKPIQIKPLKLGSRL</sequence>
<evidence type="ECO:0000256" key="2">
    <source>
        <dbReference type="ARBA" id="ARBA00022679"/>
    </source>
</evidence>
<proteinExistence type="inferred from homology"/>
<reference evidence="5" key="1">
    <citation type="journal article" date="2020" name="Genome Biol.">
        <title>Gamete binning: chromosome-level and haplotype-resolved genome assembly enabled by high-throughput single-cell sequencing of gamete genomes.</title>
        <authorList>
            <person name="Campoy J.A."/>
            <person name="Sun H."/>
            <person name="Goel M."/>
            <person name="Jiao W.-B."/>
            <person name="Folz-Donahue K."/>
            <person name="Wang N."/>
            <person name="Rubio M."/>
            <person name="Liu C."/>
            <person name="Kukat C."/>
            <person name="Ruiz D."/>
            <person name="Huettel B."/>
            <person name="Schneeberger K."/>
        </authorList>
    </citation>
    <scope>NUCLEOTIDE SEQUENCE [LARGE SCALE GENOMIC DNA]</scope>
    <source>
        <strain evidence="5">cv. Rojo Pasion</strain>
    </source>
</reference>
<evidence type="ECO:0000256" key="1">
    <source>
        <dbReference type="ARBA" id="ARBA00009861"/>
    </source>
</evidence>
<dbReference type="AlphaFoldDB" id="A0A6J5X187"/>
<dbReference type="Proteomes" id="UP000507245">
    <property type="component" value="Unassembled WGS sequence"/>
</dbReference>
<dbReference type="OrthoDB" id="1151974at2759"/>
<dbReference type="PANTHER" id="PTHR31623">
    <property type="entry name" value="F21J9.9"/>
    <property type="match status" value="1"/>
</dbReference>
<comment type="similarity">
    <text evidence="1">Belongs to the plant acyltransferase family.</text>
</comment>
<accession>A0A6J5X187</accession>
<dbReference type="Pfam" id="PF02458">
    <property type="entry name" value="Transferase"/>
    <property type="match status" value="1"/>
</dbReference>
<evidence type="ECO:0000313" key="4">
    <source>
        <dbReference type="EMBL" id="CAB4307489.1"/>
    </source>
</evidence>
<dbReference type="GO" id="GO:0016746">
    <property type="term" value="F:acyltransferase activity"/>
    <property type="evidence" value="ECO:0007669"/>
    <property type="project" value="UniProtKB-KW"/>
</dbReference>
<organism evidence="4 5">
    <name type="scientific">Prunus armeniaca</name>
    <name type="common">Apricot</name>
    <name type="synonym">Armeniaca vulgaris</name>
    <dbReference type="NCBI Taxonomy" id="36596"/>
    <lineage>
        <taxon>Eukaryota</taxon>
        <taxon>Viridiplantae</taxon>
        <taxon>Streptophyta</taxon>
        <taxon>Embryophyta</taxon>
        <taxon>Tracheophyta</taxon>
        <taxon>Spermatophyta</taxon>
        <taxon>Magnoliopsida</taxon>
        <taxon>eudicotyledons</taxon>
        <taxon>Gunneridae</taxon>
        <taxon>Pentapetalae</taxon>
        <taxon>rosids</taxon>
        <taxon>fabids</taxon>
        <taxon>Rosales</taxon>
        <taxon>Rosaceae</taxon>
        <taxon>Amygdaloideae</taxon>
        <taxon>Amygdaleae</taxon>
        <taxon>Prunus</taxon>
    </lineage>
</organism>
<dbReference type="Gene3D" id="3.30.559.10">
    <property type="entry name" value="Chloramphenicol acetyltransferase-like domain"/>
    <property type="match status" value="2"/>
</dbReference>
<keyword evidence="2" id="KW-0808">Transferase</keyword>
<evidence type="ECO:0000313" key="5">
    <source>
        <dbReference type="Proteomes" id="UP000507245"/>
    </source>
</evidence>
<protein>
    <recommendedName>
        <fullName evidence="6">Vinorine synthase-like</fullName>
    </recommendedName>
</protein>
<gene>
    <name evidence="4" type="ORF">ORAREDHAP_LOCUS26215</name>
</gene>
<keyword evidence="3" id="KW-0012">Acyltransferase</keyword>
<evidence type="ECO:0008006" key="6">
    <source>
        <dbReference type="Google" id="ProtNLM"/>
    </source>
</evidence>
<name>A0A6J5X187_PRUAR</name>
<dbReference type="PANTHER" id="PTHR31623:SF46">
    <property type="entry name" value="VINORINE SYNTHASE-LIKE"/>
    <property type="match status" value="1"/>
</dbReference>